<dbReference type="KEGG" id="psoj:PHYSODRAFT_328166"/>
<reference evidence="2 3" key="1">
    <citation type="journal article" date="2006" name="Science">
        <title>Phytophthora genome sequences uncover evolutionary origins and mechanisms of pathogenesis.</title>
        <authorList>
            <person name="Tyler B.M."/>
            <person name="Tripathy S."/>
            <person name="Zhang X."/>
            <person name="Dehal P."/>
            <person name="Jiang R.H."/>
            <person name="Aerts A."/>
            <person name="Arredondo F.D."/>
            <person name="Baxter L."/>
            <person name="Bensasson D."/>
            <person name="Beynon J.L."/>
            <person name="Chapman J."/>
            <person name="Damasceno C.M."/>
            <person name="Dorrance A.E."/>
            <person name="Dou D."/>
            <person name="Dickerman A.W."/>
            <person name="Dubchak I.L."/>
            <person name="Garbelotto M."/>
            <person name="Gijzen M."/>
            <person name="Gordon S.G."/>
            <person name="Govers F."/>
            <person name="Grunwald N.J."/>
            <person name="Huang W."/>
            <person name="Ivors K.L."/>
            <person name="Jones R.W."/>
            <person name="Kamoun S."/>
            <person name="Krampis K."/>
            <person name="Lamour K.H."/>
            <person name="Lee M.K."/>
            <person name="McDonald W.H."/>
            <person name="Medina M."/>
            <person name="Meijer H.J."/>
            <person name="Nordberg E.K."/>
            <person name="Maclean D.J."/>
            <person name="Ospina-Giraldo M.D."/>
            <person name="Morris P.F."/>
            <person name="Phuntumart V."/>
            <person name="Putnam N.H."/>
            <person name="Rash S."/>
            <person name="Rose J.K."/>
            <person name="Sakihama Y."/>
            <person name="Salamov A.A."/>
            <person name="Savidor A."/>
            <person name="Scheuring C.F."/>
            <person name="Smith B.M."/>
            <person name="Sobral B.W."/>
            <person name="Terry A."/>
            <person name="Torto-Alalibo T.A."/>
            <person name="Win J."/>
            <person name="Xu Z."/>
            <person name="Zhang H."/>
            <person name="Grigoriev I.V."/>
            <person name="Rokhsar D.S."/>
            <person name="Boore J.L."/>
        </authorList>
    </citation>
    <scope>NUCLEOTIDE SEQUENCE [LARGE SCALE GENOMIC DNA]</scope>
    <source>
        <strain evidence="2 3">P6497</strain>
    </source>
</reference>
<gene>
    <name evidence="2" type="ORF">PHYSODRAFT_328166</name>
</gene>
<evidence type="ECO:0000313" key="2">
    <source>
        <dbReference type="EMBL" id="EGZ20002.1"/>
    </source>
</evidence>
<dbReference type="Gene3D" id="1.10.287.700">
    <property type="entry name" value="Helix hairpin bin"/>
    <property type="match status" value="1"/>
</dbReference>
<evidence type="ECO:0000313" key="3">
    <source>
        <dbReference type="Proteomes" id="UP000002640"/>
    </source>
</evidence>
<dbReference type="AlphaFoldDB" id="G4Z2G1"/>
<proteinExistence type="predicted"/>
<keyword evidence="3" id="KW-1185">Reference proteome</keyword>
<dbReference type="GeneID" id="20645751"/>
<feature type="signal peptide" evidence="1">
    <location>
        <begin position="1"/>
        <end position="23"/>
    </location>
</feature>
<keyword evidence="1" id="KW-0732">Signal</keyword>
<name>G4Z2G1_PHYSP</name>
<feature type="chain" id="PRO_5003471754" evidence="1">
    <location>
        <begin position="24"/>
        <end position="119"/>
    </location>
</feature>
<sequence>MARIGSFPLLALTVVAVVSNASANVIDDTVDAVGDAYDSTASWVNGAADTVKDTAEDTYNTTSSWVRDAADTVGDTTKDAYDTVASATGSIVDDVSSAQTAALTATALLAAVGLAANIL</sequence>
<protein>
    <submittedName>
        <fullName evidence="2">Uncharacterized protein</fullName>
    </submittedName>
</protein>
<organism evidence="2 3">
    <name type="scientific">Phytophthora sojae (strain P6497)</name>
    <name type="common">Soybean stem and root rot agent</name>
    <name type="synonym">Phytophthora megasperma f. sp. glycines</name>
    <dbReference type="NCBI Taxonomy" id="1094619"/>
    <lineage>
        <taxon>Eukaryota</taxon>
        <taxon>Sar</taxon>
        <taxon>Stramenopiles</taxon>
        <taxon>Oomycota</taxon>
        <taxon>Peronosporomycetes</taxon>
        <taxon>Peronosporales</taxon>
        <taxon>Peronosporaceae</taxon>
        <taxon>Phytophthora</taxon>
    </lineage>
</organism>
<dbReference type="EMBL" id="JH159153">
    <property type="protein sequence ID" value="EGZ20002.1"/>
    <property type="molecule type" value="Genomic_DNA"/>
</dbReference>
<dbReference type="Proteomes" id="UP000002640">
    <property type="component" value="Unassembled WGS sequence"/>
</dbReference>
<dbReference type="RefSeq" id="XP_009522719.1">
    <property type="nucleotide sequence ID" value="XM_009524424.1"/>
</dbReference>
<evidence type="ECO:0000256" key="1">
    <source>
        <dbReference type="SAM" id="SignalP"/>
    </source>
</evidence>
<dbReference type="InParanoid" id="G4Z2G1"/>
<accession>G4Z2G1</accession>